<evidence type="ECO:0000313" key="2">
    <source>
        <dbReference type="Proteomes" id="UP000265520"/>
    </source>
</evidence>
<dbReference type="GO" id="GO:0016301">
    <property type="term" value="F:kinase activity"/>
    <property type="evidence" value="ECO:0007669"/>
    <property type="project" value="UniProtKB-KW"/>
</dbReference>
<dbReference type="InterPro" id="IPR001611">
    <property type="entry name" value="Leu-rich_rpt"/>
</dbReference>
<name>A0A392S165_9FABA</name>
<keyword evidence="1" id="KW-0418">Kinase</keyword>
<accession>A0A392S165</accession>
<reference evidence="1 2" key="1">
    <citation type="journal article" date="2018" name="Front. Plant Sci.">
        <title>Red Clover (Trifolium pratense) and Zigzag Clover (T. medium) - A Picture of Genomic Similarities and Differences.</title>
        <authorList>
            <person name="Dluhosova J."/>
            <person name="Istvanek J."/>
            <person name="Nedelnik J."/>
            <person name="Repkova J."/>
        </authorList>
    </citation>
    <scope>NUCLEOTIDE SEQUENCE [LARGE SCALE GENOMIC DNA]</scope>
    <source>
        <strain evidence="2">cv. 10/8</strain>
        <tissue evidence="1">Leaf</tissue>
    </source>
</reference>
<sequence>MFGERSSLVTLDLSNNDIMNGIHDLIHELRYTGLNILLLK</sequence>
<dbReference type="AlphaFoldDB" id="A0A392S165"/>
<dbReference type="Proteomes" id="UP000265520">
    <property type="component" value="Unassembled WGS sequence"/>
</dbReference>
<protein>
    <submittedName>
        <fullName evidence="1">LRR receptor-like serine/threonine-protein kinase FLS2-like</fullName>
    </submittedName>
</protein>
<dbReference type="EMBL" id="LXQA010303954">
    <property type="protein sequence ID" value="MCI42399.1"/>
    <property type="molecule type" value="Genomic_DNA"/>
</dbReference>
<feature type="non-terminal residue" evidence="1">
    <location>
        <position position="40"/>
    </location>
</feature>
<proteinExistence type="predicted"/>
<comment type="caution">
    <text evidence="1">The sequence shown here is derived from an EMBL/GenBank/DDBJ whole genome shotgun (WGS) entry which is preliminary data.</text>
</comment>
<keyword evidence="1" id="KW-0808">Transferase</keyword>
<organism evidence="1 2">
    <name type="scientific">Trifolium medium</name>
    <dbReference type="NCBI Taxonomy" id="97028"/>
    <lineage>
        <taxon>Eukaryota</taxon>
        <taxon>Viridiplantae</taxon>
        <taxon>Streptophyta</taxon>
        <taxon>Embryophyta</taxon>
        <taxon>Tracheophyta</taxon>
        <taxon>Spermatophyta</taxon>
        <taxon>Magnoliopsida</taxon>
        <taxon>eudicotyledons</taxon>
        <taxon>Gunneridae</taxon>
        <taxon>Pentapetalae</taxon>
        <taxon>rosids</taxon>
        <taxon>fabids</taxon>
        <taxon>Fabales</taxon>
        <taxon>Fabaceae</taxon>
        <taxon>Papilionoideae</taxon>
        <taxon>50 kb inversion clade</taxon>
        <taxon>NPAAA clade</taxon>
        <taxon>Hologalegina</taxon>
        <taxon>IRL clade</taxon>
        <taxon>Trifolieae</taxon>
        <taxon>Trifolium</taxon>
    </lineage>
</organism>
<dbReference type="PROSITE" id="PS51450">
    <property type="entry name" value="LRR"/>
    <property type="match status" value="1"/>
</dbReference>
<keyword evidence="1" id="KW-0675">Receptor</keyword>
<keyword evidence="2" id="KW-1185">Reference proteome</keyword>
<evidence type="ECO:0000313" key="1">
    <source>
        <dbReference type="EMBL" id="MCI42399.1"/>
    </source>
</evidence>